<sequence>MAGAFFTVGHSDRSFEEFTALVSAAEVALIVDVRRFPGSRANPQFDKDALSSELPSRQIAYCHLTSLGGRRPADKDIAPDVNGQWRNQSFHNYADYALSPQFHAGLMLLREWGHRRPTAVMCSEAVWWRCHRRIIADHLMAHGEAVFHIMSGPRITPARLTPGAVVRNDGSVDYPILPTAPHGSPDDE</sequence>
<protein>
    <submittedName>
        <fullName evidence="1">Uncharacterized protein DUF488</fullName>
    </submittedName>
</protein>
<dbReference type="EMBL" id="VFOW01000001">
    <property type="protein sequence ID" value="TQL74714.1"/>
    <property type="molecule type" value="Genomic_DNA"/>
</dbReference>
<dbReference type="PANTHER" id="PTHR39337">
    <property type="entry name" value="BLR5642 PROTEIN"/>
    <property type="match status" value="1"/>
</dbReference>
<evidence type="ECO:0000313" key="2">
    <source>
        <dbReference type="Proteomes" id="UP000317043"/>
    </source>
</evidence>
<evidence type="ECO:0000313" key="1">
    <source>
        <dbReference type="EMBL" id="TQL74714.1"/>
    </source>
</evidence>
<dbReference type="RefSeq" id="WP_142034017.1">
    <property type="nucleotide sequence ID" value="NZ_JBHTGS010000002.1"/>
</dbReference>
<dbReference type="OrthoDB" id="9789109at2"/>
<dbReference type="InParanoid" id="A0A543AQ77"/>
<keyword evidence="2" id="KW-1185">Reference proteome</keyword>
<reference evidence="1 2" key="1">
    <citation type="submission" date="2019-06" db="EMBL/GenBank/DDBJ databases">
        <title>Sequencing the genomes of 1000 actinobacteria strains.</title>
        <authorList>
            <person name="Klenk H.-P."/>
        </authorList>
    </citation>
    <scope>NUCLEOTIDE SEQUENCE [LARGE SCALE GENOMIC DNA]</scope>
    <source>
        <strain evidence="1 2">DSM 45928</strain>
    </source>
</reference>
<dbReference type="AlphaFoldDB" id="A0A543AQ77"/>
<accession>A0A543AQ77</accession>
<comment type="caution">
    <text evidence="1">The sequence shown here is derived from an EMBL/GenBank/DDBJ whole genome shotgun (WGS) entry which is preliminary data.</text>
</comment>
<dbReference type="PANTHER" id="PTHR39337:SF1">
    <property type="entry name" value="BLR5642 PROTEIN"/>
    <property type="match status" value="1"/>
</dbReference>
<name>A0A543AQ77_9ACTN</name>
<organism evidence="1 2">
    <name type="scientific">Stackebrandtia endophytica</name>
    <dbReference type="NCBI Taxonomy" id="1496996"/>
    <lineage>
        <taxon>Bacteria</taxon>
        <taxon>Bacillati</taxon>
        <taxon>Actinomycetota</taxon>
        <taxon>Actinomycetes</taxon>
        <taxon>Glycomycetales</taxon>
        <taxon>Glycomycetaceae</taxon>
        <taxon>Stackebrandtia</taxon>
    </lineage>
</organism>
<proteinExistence type="predicted"/>
<gene>
    <name evidence="1" type="ORF">FB566_0200</name>
</gene>
<dbReference type="InterPro" id="IPR007438">
    <property type="entry name" value="DUF488"/>
</dbReference>
<dbReference type="InterPro" id="IPR014519">
    <property type="entry name" value="UCP024492"/>
</dbReference>
<dbReference type="Proteomes" id="UP000317043">
    <property type="component" value="Unassembled WGS sequence"/>
</dbReference>
<dbReference type="PIRSF" id="PIRSF024492">
    <property type="entry name" value="UCP024492"/>
    <property type="match status" value="1"/>
</dbReference>
<dbReference type="Pfam" id="PF04343">
    <property type="entry name" value="DUF488"/>
    <property type="match status" value="1"/>
</dbReference>